<sequence length="137" mass="15427">MTNSADVVEVIVPSSEWDELVRFYSQLYGQPQERSASTVAFTSADADFELHLTRADEKDASDTKPPYYHIVRGSNGRQTLRRLFRDLLNSDKSAYSIQDPREVGPAGKEVTTAFIGYGDPCALIQERTDCLLHNPNW</sequence>
<name>A0A6M6BJB0_9BACT</name>
<evidence type="ECO:0000313" key="2">
    <source>
        <dbReference type="Proteomes" id="UP000501623"/>
    </source>
</evidence>
<accession>A0A6M6BJB0</accession>
<keyword evidence="2" id="KW-1185">Reference proteome</keyword>
<evidence type="ECO:0000313" key="1">
    <source>
        <dbReference type="EMBL" id="QJX48079.1"/>
    </source>
</evidence>
<dbReference type="EMBL" id="CP053538">
    <property type="protein sequence ID" value="QJX48079.1"/>
    <property type="molecule type" value="Genomic_DNA"/>
</dbReference>
<protein>
    <submittedName>
        <fullName evidence="1">Uncharacterized protein</fullName>
    </submittedName>
</protein>
<proteinExistence type="predicted"/>
<gene>
    <name evidence="1" type="ORF">HMJ29_14520</name>
</gene>
<dbReference type="AlphaFoldDB" id="A0A6M6BJB0"/>
<organism evidence="1 2">
    <name type="scientific">Hymenobacter taeanensis</name>
    <dbReference type="NCBI Taxonomy" id="2735321"/>
    <lineage>
        <taxon>Bacteria</taxon>
        <taxon>Pseudomonadati</taxon>
        <taxon>Bacteroidota</taxon>
        <taxon>Cytophagia</taxon>
        <taxon>Cytophagales</taxon>
        <taxon>Hymenobacteraceae</taxon>
        <taxon>Hymenobacter</taxon>
    </lineage>
</organism>
<reference evidence="1 2" key="1">
    <citation type="submission" date="2020-05" db="EMBL/GenBank/DDBJ databases">
        <title>Complete genome sequence of Hymenobacter sp. TS19 in Coasted Sand Dune.</title>
        <authorList>
            <person name="Lee J.-H."/>
            <person name="Jung J.-H."/>
            <person name="Jeong S."/>
            <person name="Zhao L."/>
            <person name="Kim M.-K."/>
            <person name="Seo H.-S."/>
            <person name="Lim S."/>
        </authorList>
    </citation>
    <scope>NUCLEOTIDE SEQUENCE [LARGE SCALE GENOMIC DNA]</scope>
    <source>
        <strain evidence="1 2">TS19</strain>
    </source>
</reference>
<dbReference type="KEGG" id="hts:HMJ29_14520"/>
<dbReference type="RefSeq" id="WP_171592167.1">
    <property type="nucleotide sequence ID" value="NZ_CP053538.1"/>
</dbReference>
<dbReference type="Proteomes" id="UP000501623">
    <property type="component" value="Chromosome"/>
</dbReference>